<accession>L8GJE4</accession>
<evidence type="ECO:0000313" key="3">
    <source>
        <dbReference type="Proteomes" id="UP000011083"/>
    </source>
</evidence>
<keyword evidence="1" id="KW-1133">Transmembrane helix</keyword>
<organism evidence="2 3">
    <name type="scientific">Acanthamoeba castellanii (strain ATCC 30010 / Neff)</name>
    <dbReference type="NCBI Taxonomy" id="1257118"/>
    <lineage>
        <taxon>Eukaryota</taxon>
        <taxon>Amoebozoa</taxon>
        <taxon>Discosea</taxon>
        <taxon>Longamoebia</taxon>
        <taxon>Centramoebida</taxon>
        <taxon>Acanthamoebidae</taxon>
        <taxon>Acanthamoeba</taxon>
    </lineage>
</organism>
<dbReference type="GeneID" id="14913265"/>
<dbReference type="VEuPathDB" id="AmoebaDB:ACA1_098140"/>
<gene>
    <name evidence="2" type="ORF">ACA1_098140</name>
</gene>
<name>L8GJE4_ACACF</name>
<protein>
    <submittedName>
        <fullName evidence="2">Uncharacterized protein</fullName>
    </submittedName>
</protein>
<dbReference type="AlphaFoldDB" id="L8GJE4"/>
<sequence length="234" mass="25850">MAPTDGGNRDFLDAPYARTLAVGVAWNWFCTVYGRGTFAHVTFTLLSIFSVGIPLAIFGFIFDSCYKRKGPQAKFFFFVLWRVVFLIFLQVVHLECGQYLLQRDLANAQVYCDSFVAPLDQYKAEAGAYPARLSALPFYAEQLKAEANKTLDVPWLLKEAVKETPNGDDVQFYSVASGGQSFTFHFADPSAIDGQQYVYDSTSAKWNLVNATSTATTAPTATNKKKTTDASSSS</sequence>
<dbReference type="Proteomes" id="UP000011083">
    <property type="component" value="Unassembled WGS sequence"/>
</dbReference>
<dbReference type="EMBL" id="KB008103">
    <property type="protein sequence ID" value="ELR13117.1"/>
    <property type="molecule type" value="Genomic_DNA"/>
</dbReference>
<dbReference type="KEGG" id="acan:ACA1_098140"/>
<evidence type="ECO:0000256" key="1">
    <source>
        <dbReference type="SAM" id="Phobius"/>
    </source>
</evidence>
<keyword evidence="1" id="KW-0472">Membrane</keyword>
<dbReference type="RefSeq" id="XP_004335130.1">
    <property type="nucleotide sequence ID" value="XM_004335082.1"/>
</dbReference>
<feature type="transmembrane region" description="Helical" evidence="1">
    <location>
        <begin position="38"/>
        <end position="63"/>
    </location>
</feature>
<evidence type="ECO:0000313" key="2">
    <source>
        <dbReference type="EMBL" id="ELR13117.1"/>
    </source>
</evidence>
<feature type="transmembrane region" description="Helical" evidence="1">
    <location>
        <begin position="75"/>
        <end position="94"/>
    </location>
</feature>
<keyword evidence="1" id="KW-0812">Transmembrane</keyword>
<proteinExistence type="predicted"/>
<keyword evidence="3" id="KW-1185">Reference proteome</keyword>
<reference evidence="2 3" key="1">
    <citation type="journal article" date="2013" name="Genome Biol.">
        <title>Genome of Acanthamoeba castellanii highlights extensive lateral gene transfer and early evolution of tyrosine kinase signaling.</title>
        <authorList>
            <person name="Clarke M."/>
            <person name="Lohan A.J."/>
            <person name="Liu B."/>
            <person name="Lagkouvardos I."/>
            <person name="Roy S."/>
            <person name="Zafar N."/>
            <person name="Bertelli C."/>
            <person name="Schilde C."/>
            <person name="Kianianmomeni A."/>
            <person name="Burglin T.R."/>
            <person name="Frech C."/>
            <person name="Turcotte B."/>
            <person name="Kopec K.O."/>
            <person name="Synnott J.M."/>
            <person name="Choo C."/>
            <person name="Paponov I."/>
            <person name="Finkler A."/>
            <person name="Soon Heng Tan C."/>
            <person name="Hutchins A.P."/>
            <person name="Weinmeier T."/>
            <person name="Rattei T."/>
            <person name="Chu J.S."/>
            <person name="Gimenez G."/>
            <person name="Irimia M."/>
            <person name="Rigden D.J."/>
            <person name="Fitzpatrick D.A."/>
            <person name="Lorenzo-Morales J."/>
            <person name="Bateman A."/>
            <person name="Chiu C.H."/>
            <person name="Tang P."/>
            <person name="Hegemann P."/>
            <person name="Fromm H."/>
            <person name="Raoult D."/>
            <person name="Greub G."/>
            <person name="Miranda-Saavedra D."/>
            <person name="Chen N."/>
            <person name="Nash P."/>
            <person name="Ginger M.L."/>
            <person name="Horn M."/>
            <person name="Schaap P."/>
            <person name="Caler L."/>
            <person name="Loftus B."/>
        </authorList>
    </citation>
    <scope>NUCLEOTIDE SEQUENCE [LARGE SCALE GENOMIC DNA]</scope>
    <source>
        <strain evidence="2 3">Neff</strain>
    </source>
</reference>